<dbReference type="eggNOG" id="ENOG5031AQE">
    <property type="taxonomic scope" value="Bacteria"/>
</dbReference>
<gene>
    <name evidence="1" type="ORF">CAMGR0001_1001</name>
</gene>
<dbReference type="OrthoDB" id="5362160at2"/>
<organism evidence="1 2">
    <name type="scientific">Campylobacter gracilis RM3268</name>
    <dbReference type="NCBI Taxonomy" id="553220"/>
    <lineage>
        <taxon>Bacteria</taxon>
        <taxon>Pseudomonadati</taxon>
        <taxon>Campylobacterota</taxon>
        <taxon>Epsilonproteobacteria</taxon>
        <taxon>Campylobacterales</taxon>
        <taxon>Campylobacteraceae</taxon>
        <taxon>Campylobacter</taxon>
    </lineage>
</organism>
<dbReference type="Proteomes" id="UP000005709">
    <property type="component" value="Unassembled WGS sequence"/>
</dbReference>
<keyword evidence="2" id="KW-1185">Reference proteome</keyword>
<sequence length="118" mass="13600">MQIREKDERVKYIRALERFVKSAVVLLKREDFDAELFAKRIAKNYEILSKAAATNLDSPYTKALESFAKNVLDASEAGQTSDAVFRSALQHEANALQKLKNNKSYKKDKHKIDFLKDY</sequence>
<dbReference type="STRING" id="824.CGRAC_1089"/>
<dbReference type="RefSeq" id="WP_005870606.1">
    <property type="nucleotide sequence ID" value="NZ_ACYG01000019.1"/>
</dbReference>
<evidence type="ECO:0000313" key="1">
    <source>
        <dbReference type="EMBL" id="EEV18244.1"/>
    </source>
</evidence>
<proteinExistence type="predicted"/>
<evidence type="ECO:0000313" key="2">
    <source>
        <dbReference type="Proteomes" id="UP000005709"/>
    </source>
</evidence>
<accession>C8PGK6</accession>
<dbReference type="AlphaFoldDB" id="C8PGK6"/>
<reference evidence="1 2" key="1">
    <citation type="submission" date="2009-07" db="EMBL/GenBank/DDBJ databases">
        <authorList>
            <person name="Madupu R."/>
            <person name="Sebastian Y."/>
            <person name="Durkin A.S."/>
            <person name="Torralba M."/>
            <person name="Methe B."/>
            <person name="Sutton G.G."/>
            <person name="Strausberg R.L."/>
            <person name="Nelson K.E."/>
        </authorList>
    </citation>
    <scope>NUCLEOTIDE SEQUENCE [LARGE SCALE GENOMIC DNA]</scope>
    <source>
        <strain evidence="1 2">RM3268</strain>
    </source>
</reference>
<protein>
    <submittedName>
        <fullName evidence="1">Uncharacterized protein</fullName>
    </submittedName>
</protein>
<dbReference type="EMBL" id="ACYG01000019">
    <property type="protein sequence ID" value="EEV18244.1"/>
    <property type="molecule type" value="Genomic_DNA"/>
</dbReference>
<name>C8PGK6_9BACT</name>
<comment type="caution">
    <text evidence="1">The sequence shown here is derived from an EMBL/GenBank/DDBJ whole genome shotgun (WGS) entry which is preliminary data.</text>
</comment>